<evidence type="ECO:0000256" key="13">
    <source>
        <dbReference type="HAMAP-Rule" id="MF_00158"/>
    </source>
</evidence>
<feature type="binding site" evidence="13">
    <location>
        <begin position="186"/>
        <end position="189"/>
    </location>
    <ligand>
        <name>ATP</name>
        <dbReference type="ChEBI" id="CHEBI:30616"/>
    </ligand>
</feature>
<evidence type="ECO:0000256" key="11">
    <source>
        <dbReference type="ARBA" id="ARBA00048258"/>
    </source>
</evidence>
<dbReference type="PANTHER" id="PTHR21299">
    <property type="entry name" value="CYTIDYLATE KINASE/PANTOATE-BETA-ALANINE LIGASE"/>
    <property type="match status" value="1"/>
</dbReference>
<dbReference type="InterPro" id="IPR042176">
    <property type="entry name" value="Pantoate_ligase_C"/>
</dbReference>
<dbReference type="Gene3D" id="3.30.1300.10">
    <property type="entry name" value="Pantoate-beta-alanine ligase, C-terminal domain"/>
    <property type="match status" value="1"/>
</dbReference>
<dbReference type="HAMAP" id="MF_00158">
    <property type="entry name" value="PanC"/>
    <property type="match status" value="1"/>
</dbReference>
<comment type="caution">
    <text evidence="14">The sequence shown here is derived from an EMBL/GenBank/DDBJ whole genome shotgun (WGS) entry which is preliminary data.</text>
</comment>
<accession>A0A2K1PYW5</accession>
<dbReference type="GO" id="GO:0005829">
    <property type="term" value="C:cytosol"/>
    <property type="evidence" value="ECO:0007669"/>
    <property type="project" value="TreeGrafter"/>
</dbReference>
<evidence type="ECO:0000256" key="6">
    <source>
        <dbReference type="ARBA" id="ARBA00022490"/>
    </source>
</evidence>
<feature type="binding site" evidence="13">
    <location>
        <begin position="149"/>
        <end position="152"/>
    </location>
    <ligand>
        <name>ATP</name>
        <dbReference type="ChEBI" id="CHEBI:30616"/>
    </ligand>
</feature>
<evidence type="ECO:0000256" key="9">
    <source>
        <dbReference type="ARBA" id="ARBA00022741"/>
    </source>
</evidence>
<evidence type="ECO:0000256" key="12">
    <source>
        <dbReference type="ARBA" id="ARBA00055042"/>
    </source>
</evidence>
<dbReference type="GO" id="GO:0004592">
    <property type="term" value="F:pantoate-beta-alanine ligase activity"/>
    <property type="evidence" value="ECO:0007669"/>
    <property type="project" value="UniProtKB-UniRule"/>
</dbReference>
<sequence length="282" mass="30489">MQILTELSGLRAALGQWRRAGQSIAFVPTMGNLHAGHYSLIAQARQLADRVVASVFVNPTQFGPNEDYARYPRTPEQDAAGLAAAGCDVLWLPGVDTMYPFGADHAVSMHVPGITDVLDGAARPGHFDGVTTVVSRLFLQVQPDVAIFGRKDYQQLAVIRYLVRDLAFPIEIIGADIRRDDDGLALSSRNQYLSAEERAIAPLLYRTLRSMRGRLLAGESRAKVEEEAAAALQAAGFQPDYAVIRTPALEVPGDGASGPRVALLAARLGATRLIDNLEFDLP</sequence>
<comment type="subcellular location">
    <subcellularLocation>
        <location evidence="1 13">Cytoplasm</location>
    </subcellularLocation>
</comment>
<evidence type="ECO:0000313" key="14">
    <source>
        <dbReference type="EMBL" id="PNS07978.1"/>
    </source>
</evidence>
<keyword evidence="8 13" id="KW-0566">Pantothenate biosynthesis</keyword>
<evidence type="ECO:0000256" key="5">
    <source>
        <dbReference type="ARBA" id="ARBA00014155"/>
    </source>
</evidence>
<dbReference type="SUPFAM" id="SSF52374">
    <property type="entry name" value="Nucleotidylyl transferase"/>
    <property type="match status" value="1"/>
</dbReference>
<keyword evidence="7 13" id="KW-0436">Ligase</keyword>
<dbReference type="FunFam" id="3.40.50.620:FF:000114">
    <property type="entry name" value="Pantothenate synthetase"/>
    <property type="match status" value="1"/>
</dbReference>
<reference evidence="14 15" key="1">
    <citation type="submission" date="2017-08" db="EMBL/GenBank/DDBJ databases">
        <title>Lysobacter sylvestris genome.</title>
        <authorList>
            <person name="Zhang D.-C."/>
            <person name="Albuquerque L."/>
            <person name="Franca L."/>
            <person name="Froufe H.J.C."/>
            <person name="Barroso C."/>
            <person name="Egas C."/>
            <person name="Da Costa M."/>
            <person name="Margesin R."/>
        </authorList>
    </citation>
    <scope>NUCLEOTIDE SEQUENCE [LARGE SCALE GENOMIC DNA]</scope>
    <source>
        <strain evidence="14 15">AM20-91</strain>
    </source>
</reference>
<dbReference type="PANTHER" id="PTHR21299:SF1">
    <property type="entry name" value="PANTOATE--BETA-ALANINE LIGASE"/>
    <property type="match status" value="1"/>
</dbReference>
<comment type="subunit">
    <text evidence="13">Homodimer.</text>
</comment>
<dbReference type="AlphaFoldDB" id="A0A2K1PYW5"/>
<keyword evidence="6 13" id="KW-0963">Cytoplasm</keyword>
<dbReference type="OrthoDB" id="9773087at2"/>
<comment type="catalytic activity">
    <reaction evidence="11 13">
        <text>(R)-pantoate + beta-alanine + ATP = (R)-pantothenate + AMP + diphosphate + H(+)</text>
        <dbReference type="Rhea" id="RHEA:10912"/>
        <dbReference type="ChEBI" id="CHEBI:15378"/>
        <dbReference type="ChEBI" id="CHEBI:15980"/>
        <dbReference type="ChEBI" id="CHEBI:29032"/>
        <dbReference type="ChEBI" id="CHEBI:30616"/>
        <dbReference type="ChEBI" id="CHEBI:33019"/>
        <dbReference type="ChEBI" id="CHEBI:57966"/>
        <dbReference type="ChEBI" id="CHEBI:456215"/>
        <dbReference type="EC" id="6.3.2.1"/>
    </reaction>
</comment>
<evidence type="ECO:0000256" key="7">
    <source>
        <dbReference type="ARBA" id="ARBA00022598"/>
    </source>
</evidence>
<name>A0A2K1PYW5_9GAMM</name>
<feature type="binding site" evidence="13">
    <location>
        <position position="155"/>
    </location>
    <ligand>
        <name>(R)-pantoate</name>
        <dbReference type="ChEBI" id="CHEBI:15980"/>
    </ligand>
</feature>
<feature type="binding site" evidence="13">
    <location>
        <position position="61"/>
    </location>
    <ligand>
        <name>(R)-pantoate</name>
        <dbReference type="ChEBI" id="CHEBI:15980"/>
    </ligand>
</feature>
<comment type="similarity">
    <text evidence="3 13">Belongs to the pantothenate synthetase family.</text>
</comment>
<comment type="caution">
    <text evidence="13">Lacks conserved residue(s) required for the propagation of feature annotation.</text>
</comment>
<dbReference type="EMBL" id="NPZB01000002">
    <property type="protein sequence ID" value="PNS07978.1"/>
    <property type="molecule type" value="Genomic_DNA"/>
</dbReference>
<dbReference type="Pfam" id="PF02569">
    <property type="entry name" value="Pantoate_ligase"/>
    <property type="match status" value="1"/>
</dbReference>
<dbReference type="GO" id="GO:0005524">
    <property type="term" value="F:ATP binding"/>
    <property type="evidence" value="ECO:0007669"/>
    <property type="project" value="UniProtKB-KW"/>
</dbReference>
<evidence type="ECO:0000313" key="15">
    <source>
        <dbReference type="Proteomes" id="UP000236220"/>
    </source>
</evidence>
<evidence type="ECO:0000256" key="1">
    <source>
        <dbReference type="ARBA" id="ARBA00004496"/>
    </source>
</evidence>
<dbReference type="InterPro" id="IPR014729">
    <property type="entry name" value="Rossmann-like_a/b/a_fold"/>
</dbReference>
<feature type="binding site" evidence="13">
    <location>
        <begin position="30"/>
        <end position="37"/>
    </location>
    <ligand>
        <name>ATP</name>
        <dbReference type="ChEBI" id="CHEBI:30616"/>
    </ligand>
</feature>
<evidence type="ECO:0000256" key="3">
    <source>
        <dbReference type="ARBA" id="ARBA00009256"/>
    </source>
</evidence>
<evidence type="ECO:0000256" key="10">
    <source>
        <dbReference type="ARBA" id="ARBA00022840"/>
    </source>
</evidence>
<dbReference type="RefSeq" id="WP_103075618.1">
    <property type="nucleotide sequence ID" value="NZ_NPZB01000002.1"/>
</dbReference>
<protein>
    <recommendedName>
        <fullName evidence="5 13">Pantothenate synthetase</fullName>
        <shortName evidence="13">PS</shortName>
        <ecNumber evidence="4 13">6.3.2.1</ecNumber>
    </recommendedName>
    <alternativeName>
        <fullName evidence="13">Pantoate--beta-alanine ligase</fullName>
    </alternativeName>
    <alternativeName>
        <fullName evidence="13">Pantoate-activating enzyme</fullName>
    </alternativeName>
</protein>
<keyword evidence="10 13" id="KW-0067">ATP-binding</keyword>
<dbReference type="UniPathway" id="UPA00028">
    <property type="reaction ID" value="UER00005"/>
</dbReference>
<evidence type="ECO:0000256" key="4">
    <source>
        <dbReference type="ARBA" id="ARBA00012219"/>
    </source>
</evidence>
<comment type="miscellaneous">
    <text evidence="13">The reaction proceeds by a bi uni uni bi ping pong mechanism.</text>
</comment>
<feature type="binding site" evidence="13">
    <location>
        <position position="61"/>
    </location>
    <ligand>
        <name>beta-alanine</name>
        <dbReference type="ChEBI" id="CHEBI:57966"/>
    </ligand>
</feature>
<feature type="active site" description="Proton donor" evidence="13">
    <location>
        <position position="37"/>
    </location>
</feature>
<evidence type="ECO:0000256" key="8">
    <source>
        <dbReference type="ARBA" id="ARBA00022655"/>
    </source>
</evidence>
<dbReference type="GO" id="GO:0015940">
    <property type="term" value="P:pantothenate biosynthetic process"/>
    <property type="evidence" value="ECO:0007669"/>
    <property type="project" value="UniProtKB-UniRule"/>
</dbReference>
<dbReference type="Gene3D" id="3.40.50.620">
    <property type="entry name" value="HUPs"/>
    <property type="match status" value="1"/>
</dbReference>
<gene>
    <name evidence="13" type="primary">panC</name>
    <name evidence="14" type="ORF">Lysil_2154</name>
</gene>
<comment type="function">
    <text evidence="12 13">Catalyzes the condensation of pantoate with beta-alanine in an ATP-dependent reaction via a pantoyl-adenylate intermediate.</text>
</comment>
<comment type="pathway">
    <text evidence="2 13">Cofactor biosynthesis; (R)-pantothenate biosynthesis; (R)-pantothenate from (R)-pantoate and beta-alanine: step 1/1.</text>
</comment>
<keyword evidence="15" id="KW-1185">Reference proteome</keyword>
<proteinExistence type="inferred from homology"/>
<dbReference type="InterPro" id="IPR004821">
    <property type="entry name" value="Cyt_trans-like"/>
</dbReference>
<dbReference type="Proteomes" id="UP000236220">
    <property type="component" value="Unassembled WGS sequence"/>
</dbReference>
<dbReference type="EC" id="6.3.2.1" evidence="4 13"/>
<keyword evidence="9 13" id="KW-0547">Nucleotide-binding</keyword>
<dbReference type="InterPro" id="IPR003721">
    <property type="entry name" value="Pantoate_ligase"/>
</dbReference>
<dbReference type="CDD" id="cd00560">
    <property type="entry name" value="PanC"/>
    <property type="match status" value="1"/>
</dbReference>
<dbReference type="NCBIfam" id="TIGR00125">
    <property type="entry name" value="cyt_tran_rel"/>
    <property type="match status" value="1"/>
</dbReference>
<dbReference type="NCBIfam" id="TIGR00018">
    <property type="entry name" value="panC"/>
    <property type="match status" value="1"/>
</dbReference>
<evidence type="ECO:0000256" key="2">
    <source>
        <dbReference type="ARBA" id="ARBA00004990"/>
    </source>
</evidence>
<organism evidence="14 15">
    <name type="scientific">Solilutibacter silvestris</name>
    <dbReference type="NCBI Taxonomy" id="1645665"/>
    <lineage>
        <taxon>Bacteria</taxon>
        <taxon>Pseudomonadati</taxon>
        <taxon>Pseudomonadota</taxon>
        <taxon>Gammaproteobacteria</taxon>
        <taxon>Lysobacterales</taxon>
        <taxon>Lysobacteraceae</taxon>
        <taxon>Solilutibacter</taxon>
    </lineage>
</organism>